<feature type="transmembrane region" description="Helical" evidence="8">
    <location>
        <begin position="235"/>
        <end position="257"/>
    </location>
</feature>
<dbReference type="PANTHER" id="PTHR21212">
    <property type="entry name" value="BERNARDINELLI-SEIP CONGENITAL LIPODYSTROPHY 2 HOMOLOG BSCL2 PROTEIN"/>
    <property type="match status" value="1"/>
</dbReference>
<accession>A0ABR2WY42</accession>
<keyword evidence="10" id="KW-1185">Reference proteome</keyword>
<feature type="region of interest" description="Disordered" evidence="7">
    <location>
        <begin position="357"/>
        <end position="390"/>
    </location>
</feature>
<dbReference type="InterPro" id="IPR009617">
    <property type="entry name" value="Seipin"/>
</dbReference>
<sequence length="416" mass="47601">MLFEVISVFLTPVIRIVDPWVNQLSNFFSSPKTQRFLVKTFVSAVVFLGLLATAIFAYASFYMIHIPKVAHDAPVFLQYSSSGPLSAEVLFTDYKPAQFLRYGQGYDVVLDVHVPSSEQNTALGNFMVQVQLRNAEGKVLHESARSAILKYQSPLLKLMCTIWKAVPLLLNLADESQTISVKMIERVVENYDDPITHAIVNISSPKLQIYSAKLRLDARFEGLRYFMYYWSTSTAAVFVVLFFLWEVVFSFIAWKVLVSWWNQRSRFLEEEPQTVPTKMETDPWEMVDAKIAKLDDELEDEESDVEIKTALSEVETMVESLAESKNHKHFPFSAPRDVDSAIETSTFYNSEIFNEVKSENSETNSLDETEIESLMDQRRVPSSVKRRKDVTIDEVKEEFNDSGASTSYEYRTGGHQ</sequence>
<dbReference type="EMBL" id="JASJQH010000161">
    <property type="protein sequence ID" value="KAK9766376.1"/>
    <property type="molecule type" value="Genomic_DNA"/>
</dbReference>
<evidence type="ECO:0000256" key="1">
    <source>
        <dbReference type="ARBA" id="ARBA00004477"/>
    </source>
</evidence>
<comment type="subcellular location">
    <subcellularLocation>
        <location evidence="1">Endoplasmic reticulum membrane</location>
        <topology evidence="1">Multi-pass membrane protein</topology>
    </subcellularLocation>
</comment>
<keyword evidence="3" id="KW-0256">Endoplasmic reticulum</keyword>
<evidence type="ECO:0000313" key="10">
    <source>
        <dbReference type="Proteomes" id="UP001479436"/>
    </source>
</evidence>
<keyword evidence="6 8" id="KW-0472">Membrane</keyword>
<dbReference type="CDD" id="cd23995">
    <property type="entry name" value="Seipin_BSCL2_like"/>
    <property type="match status" value="1"/>
</dbReference>
<dbReference type="Proteomes" id="UP001479436">
    <property type="component" value="Unassembled WGS sequence"/>
</dbReference>
<gene>
    <name evidence="9" type="ORF">K7432_004596</name>
</gene>
<reference evidence="9 10" key="1">
    <citation type="submission" date="2023-04" db="EMBL/GenBank/DDBJ databases">
        <title>Genome of Basidiobolus ranarum AG-B5.</title>
        <authorList>
            <person name="Stajich J.E."/>
            <person name="Carter-House D."/>
            <person name="Gryganskyi A."/>
        </authorList>
    </citation>
    <scope>NUCLEOTIDE SEQUENCE [LARGE SCALE GENOMIC DNA]</scope>
    <source>
        <strain evidence="9 10">AG-B5</strain>
    </source>
</reference>
<evidence type="ECO:0000256" key="8">
    <source>
        <dbReference type="SAM" id="Phobius"/>
    </source>
</evidence>
<comment type="caution">
    <text evidence="9">The sequence shown here is derived from an EMBL/GenBank/DDBJ whole genome shotgun (WGS) entry which is preliminary data.</text>
</comment>
<evidence type="ECO:0000256" key="3">
    <source>
        <dbReference type="ARBA" id="ARBA00022824"/>
    </source>
</evidence>
<evidence type="ECO:0000313" key="9">
    <source>
        <dbReference type="EMBL" id="KAK9766376.1"/>
    </source>
</evidence>
<keyword evidence="5" id="KW-0443">Lipid metabolism</keyword>
<dbReference type="PANTHER" id="PTHR21212:SF0">
    <property type="entry name" value="SEIPIN"/>
    <property type="match status" value="1"/>
</dbReference>
<name>A0ABR2WY42_9FUNG</name>
<organism evidence="9 10">
    <name type="scientific">Basidiobolus ranarum</name>
    <dbReference type="NCBI Taxonomy" id="34480"/>
    <lineage>
        <taxon>Eukaryota</taxon>
        <taxon>Fungi</taxon>
        <taxon>Fungi incertae sedis</taxon>
        <taxon>Zoopagomycota</taxon>
        <taxon>Entomophthoromycotina</taxon>
        <taxon>Basidiobolomycetes</taxon>
        <taxon>Basidiobolales</taxon>
        <taxon>Basidiobolaceae</taxon>
        <taxon>Basidiobolus</taxon>
    </lineage>
</organism>
<keyword evidence="4 8" id="KW-1133">Transmembrane helix</keyword>
<dbReference type="Pfam" id="PF06775">
    <property type="entry name" value="Seipin"/>
    <property type="match status" value="1"/>
</dbReference>
<evidence type="ECO:0000256" key="5">
    <source>
        <dbReference type="ARBA" id="ARBA00023098"/>
    </source>
</evidence>
<protein>
    <recommendedName>
        <fullName evidence="11">Seipin</fullName>
    </recommendedName>
</protein>
<proteinExistence type="predicted"/>
<evidence type="ECO:0000256" key="7">
    <source>
        <dbReference type="SAM" id="MobiDB-lite"/>
    </source>
</evidence>
<evidence type="ECO:0000256" key="6">
    <source>
        <dbReference type="ARBA" id="ARBA00023136"/>
    </source>
</evidence>
<feature type="transmembrane region" description="Helical" evidence="8">
    <location>
        <begin position="36"/>
        <end position="59"/>
    </location>
</feature>
<evidence type="ECO:0008006" key="11">
    <source>
        <dbReference type="Google" id="ProtNLM"/>
    </source>
</evidence>
<evidence type="ECO:0000256" key="4">
    <source>
        <dbReference type="ARBA" id="ARBA00022989"/>
    </source>
</evidence>
<evidence type="ECO:0000256" key="2">
    <source>
        <dbReference type="ARBA" id="ARBA00022692"/>
    </source>
</evidence>
<keyword evidence="2 8" id="KW-0812">Transmembrane</keyword>